<dbReference type="RefSeq" id="WP_030784013.1">
    <property type="nucleotide sequence ID" value="NZ_CM007717.1"/>
</dbReference>
<name>A0AAE6YCW9_STRAT</name>
<keyword evidence="1" id="KW-1133">Transmembrane helix</keyword>
<reference evidence="3 5" key="2">
    <citation type="submission" date="2020-03" db="EMBL/GenBank/DDBJ databases">
        <title>Is there a link between lipid content and antibiotic production in Streptomyces?</title>
        <authorList>
            <person name="David M."/>
            <person name="Lejeune C."/>
            <person name="Abreu S."/>
            <person name="Thibessard A."/>
            <person name="Leblond P."/>
            <person name="Chaminade P."/>
            <person name="Virolle M.-J."/>
        </authorList>
    </citation>
    <scope>NUCLEOTIDE SEQUENCE [LARGE SCALE GENOMIC DNA]</scope>
    <source>
        <strain evidence="3 5">DSM 41481</strain>
    </source>
</reference>
<reference evidence="2 4" key="1">
    <citation type="submission" date="2015-07" db="EMBL/GenBank/DDBJ databases">
        <title>Draft Genome Sequence of Streptomyces antibioticus, IMRU 3720 reveals insights in the evolution of actinomycin biosynthetic gene clusters in Streptomyces.</title>
        <authorList>
            <person name="Crnovcic I."/>
            <person name="Ruckert C."/>
            <person name="Kalinowksi J."/>
            <person name="Keller U."/>
        </authorList>
    </citation>
    <scope>NUCLEOTIDE SEQUENCE [LARGE SCALE GENOMIC DNA]</scope>
    <source>
        <strain evidence="2 4">DSM 41481</strain>
    </source>
</reference>
<keyword evidence="1" id="KW-0472">Membrane</keyword>
<evidence type="ECO:0000313" key="4">
    <source>
        <dbReference type="Proteomes" id="UP000190306"/>
    </source>
</evidence>
<sequence length="91" mass="9241">MILEALGSAVLGLALAWAALHRLSHRLPLRALVLATGVAGALFGDFVTHSALGPGTVLVSLVGAAVVSAASLSLLVRPAGHFRRRSAPARV</sequence>
<feature type="transmembrane region" description="Helical" evidence="1">
    <location>
        <begin position="51"/>
        <end position="76"/>
    </location>
</feature>
<dbReference type="AlphaFoldDB" id="A0AAE6YCW9"/>
<dbReference type="Proteomes" id="UP000190306">
    <property type="component" value="Chromosome"/>
</dbReference>
<evidence type="ECO:0000313" key="3">
    <source>
        <dbReference type="EMBL" id="QIT46502.1"/>
    </source>
</evidence>
<dbReference type="Proteomes" id="UP000502504">
    <property type="component" value="Chromosome"/>
</dbReference>
<accession>A0AAE6YCW9</accession>
<evidence type="ECO:0008006" key="6">
    <source>
        <dbReference type="Google" id="ProtNLM"/>
    </source>
</evidence>
<dbReference type="GeneID" id="93961879"/>
<evidence type="ECO:0000313" key="5">
    <source>
        <dbReference type="Proteomes" id="UP000502504"/>
    </source>
</evidence>
<gene>
    <name evidence="2" type="ORF">AFM16_25275</name>
    <name evidence="3" type="ORF">HCX60_25710</name>
</gene>
<keyword evidence="4" id="KW-1185">Reference proteome</keyword>
<dbReference type="EMBL" id="LHQL01000011">
    <property type="protein sequence ID" value="OOQ49547.1"/>
    <property type="molecule type" value="Genomic_DNA"/>
</dbReference>
<protein>
    <recommendedName>
        <fullName evidence="6">Integral membrane protein</fullName>
    </recommendedName>
</protein>
<proteinExistence type="predicted"/>
<keyword evidence="1" id="KW-0812">Transmembrane</keyword>
<organism evidence="3 5">
    <name type="scientific">Streptomyces antibioticus</name>
    <dbReference type="NCBI Taxonomy" id="1890"/>
    <lineage>
        <taxon>Bacteria</taxon>
        <taxon>Bacillati</taxon>
        <taxon>Actinomycetota</taxon>
        <taxon>Actinomycetes</taxon>
        <taxon>Kitasatosporales</taxon>
        <taxon>Streptomycetaceae</taxon>
        <taxon>Streptomyces</taxon>
    </lineage>
</organism>
<evidence type="ECO:0000256" key="1">
    <source>
        <dbReference type="SAM" id="Phobius"/>
    </source>
</evidence>
<dbReference type="EMBL" id="CP050692">
    <property type="protein sequence ID" value="QIT46502.1"/>
    <property type="molecule type" value="Genomic_DNA"/>
</dbReference>
<evidence type="ECO:0000313" key="2">
    <source>
        <dbReference type="EMBL" id="OOQ49547.1"/>
    </source>
</evidence>